<dbReference type="AlphaFoldDB" id="C0CQ35"/>
<organism evidence="5 6">
    <name type="scientific">Blautia hydrogenotrophica (strain DSM 10507 / JCM 14656 / S5a33)</name>
    <name type="common">Ruminococcus hydrogenotrophicus</name>
    <dbReference type="NCBI Taxonomy" id="476272"/>
    <lineage>
        <taxon>Bacteria</taxon>
        <taxon>Bacillati</taxon>
        <taxon>Bacillota</taxon>
        <taxon>Clostridia</taxon>
        <taxon>Lachnospirales</taxon>
        <taxon>Lachnospiraceae</taxon>
        <taxon>Blautia</taxon>
    </lineage>
</organism>
<evidence type="ECO:0000256" key="1">
    <source>
        <dbReference type="ARBA" id="ARBA00022729"/>
    </source>
</evidence>
<feature type="region of interest" description="Disordered" evidence="2">
    <location>
        <begin position="221"/>
        <end position="256"/>
    </location>
</feature>
<dbReference type="InterPro" id="IPR029050">
    <property type="entry name" value="Immunoprotect_excell_Ig-like"/>
</dbReference>
<dbReference type="InterPro" id="IPR031989">
    <property type="entry name" value="DUF5067"/>
</dbReference>
<name>C0CQ35_BLAHS</name>
<feature type="transmembrane region" description="Helical" evidence="3">
    <location>
        <begin position="27"/>
        <end position="48"/>
    </location>
</feature>
<dbReference type="Proteomes" id="UP000003100">
    <property type="component" value="Unassembled WGS sequence"/>
</dbReference>
<keyword evidence="6" id="KW-1185">Reference proteome</keyword>
<keyword evidence="3" id="KW-0812">Transmembrane</keyword>
<dbReference type="Pfam" id="PF16729">
    <property type="entry name" value="DUF5067"/>
    <property type="match status" value="1"/>
</dbReference>
<sequence length="377" mass="42281">MEDTMRKQPTTLENTEVAVKKKSRAPIVALILLLLLVLLGCAGYYLLLREQPKKAVSRFLDYAKAFNLDGMSSCVQGNKLEGLEENKLNSEAYQPFFQAVNQKLEYKITGLDFHKDKATVTVEINYFDGTETYKEAISEFFRSGMQQLFTGGDMTPKENEELLVGILSEKAKNLPDKLTTTTVKYPCKKVDKQWKITKVDTDTINVITANFGAFTEELENSTEELNAMESEGTTADEPQTQDADSSDDTQTTSTDDGILDYSCDRFTVKYDRHELAEDYSGNQCLLVYYNYTNTSSEATQPMVNVSLRAVQNNEACEAAFPVDDNEAMDNYMAEIPAGNTVSVCQSFELKDTSDVTLELSEAYSFNEDVDTQTLKLQ</sequence>
<dbReference type="HOGENOM" id="CLU_064664_0_0_9"/>
<evidence type="ECO:0000313" key="5">
    <source>
        <dbReference type="EMBL" id="EEG48123.1"/>
    </source>
</evidence>
<evidence type="ECO:0000313" key="6">
    <source>
        <dbReference type="Proteomes" id="UP000003100"/>
    </source>
</evidence>
<keyword evidence="1" id="KW-0732">Signal</keyword>
<reference evidence="5 6" key="1">
    <citation type="submission" date="2009-01" db="EMBL/GenBank/DDBJ databases">
        <authorList>
            <person name="Fulton L."/>
            <person name="Clifton S."/>
            <person name="Fulton B."/>
            <person name="Xu J."/>
            <person name="Minx P."/>
            <person name="Pepin K.H."/>
            <person name="Johnson M."/>
            <person name="Bhonagiri V."/>
            <person name="Nash W.E."/>
            <person name="Mardis E.R."/>
            <person name="Wilson R.K."/>
        </authorList>
    </citation>
    <scope>NUCLEOTIDE SEQUENCE [LARGE SCALE GENOMIC DNA]</scope>
    <source>
        <strain evidence="6">DSM 10507 / JCM 14656 / S5a33</strain>
    </source>
</reference>
<gene>
    <name evidence="5" type="ORF">RUMHYD_02988</name>
</gene>
<protein>
    <recommendedName>
        <fullName evidence="4">DUF5067 domain-containing protein</fullName>
    </recommendedName>
</protein>
<reference evidence="5 6" key="2">
    <citation type="submission" date="2009-02" db="EMBL/GenBank/DDBJ databases">
        <title>Draft genome sequence of Blautia hydrogenotrophica DSM 10507 (Ruminococcus hydrogenotrophicus DSM 10507).</title>
        <authorList>
            <person name="Sudarsanam P."/>
            <person name="Ley R."/>
            <person name="Guruge J."/>
            <person name="Turnbaugh P.J."/>
            <person name="Mahowald M."/>
            <person name="Liep D."/>
            <person name="Gordon J."/>
        </authorList>
    </citation>
    <scope>NUCLEOTIDE SEQUENCE [LARGE SCALE GENOMIC DNA]</scope>
    <source>
        <strain evidence="6">DSM 10507 / JCM 14656 / S5a33</strain>
    </source>
</reference>
<evidence type="ECO:0000256" key="2">
    <source>
        <dbReference type="SAM" id="MobiDB-lite"/>
    </source>
</evidence>
<comment type="caution">
    <text evidence="5">The sequence shown here is derived from an EMBL/GenBank/DDBJ whole genome shotgun (WGS) entry which is preliminary data.</text>
</comment>
<keyword evidence="3" id="KW-1133">Transmembrane helix</keyword>
<dbReference type="Gene3D" id="2.60.40.1240">
    <property type="match status" value="1"/>
</dbReference>
<proteinExistence type="predicted"/>
<dbReference type="EMBL" id="ACBZ01000163">
    <property type="protein sequence ID" value="EEG48123.1"/>
    <property type="molecule type" value="Genomic_DNA"/>
</dbReference>
<dbReference type="eggNOG" id="ENOG5032XM9">
    <property type="taxonomic scope" value="Bacteria"/>
</dbReference>
<dbReference type="PATRIC" id="fig|476272.21.peg.1123"/>
<evidence type="ECO:0000256" key="3">
    <source>
        <dbReference type="SAM" id="Phobius"/>
    </source>
</evidence>
<accession>C0CQ35</accession>
<feature type="domain" description="DUF5067" evidence="4">
    <location>
        <begin position="243"/>
        <end position="360"/>
    </location>
</feature>
<keyword evidence="3" id="KW-0472">Membrane</keyword>
<feature type="compositionally biased region" description="Low complexity" evidence="2">
    <location>
        <begin position="240"/>
        <end position="256"/>
    </location>
</feature>
<evidence type="ECO:0000259" key="4">
    <source>
        <dbReference type="Pfam" id="PF16729"/>
    </source>
</evidence>